<dbReference type="SUPFAM" id="SSF52833">
    <property type="entry name" value="Thioredoxin-like"/>
    <property type="match status" value="1"/>
</dbReference>
<name>A0A364N481_STELY</name>
<dbReference type="PANTHER" id="PTHR11571:SF263">
    <property type="entry name" value="GLUTATHIONE S-TRANSFERASE"/>
    <property type="match status" value="1"/>
</dbReference>
<feature type="domain" description="GST C-terminal" evidence="2">
    <location>
        <begin position="112"/>
        <end position="262"/>
    </location>
</feature>
<evidence type="ECO:0000259" key="2">
    <source>
        <dbReference type="PROSITE" id="PS50405"/>
    </source>
</evidence>
<dbReference type="InterPro" id="IPR050213">
    <property type="entry name" value="GST_superfamily"/>
</dbReference>
<dbReference type="InterPro" id="IPR010987">
    <property type="entry name" value="Glutathione-S-Trfase_C-like"/>
</dbReference>
<dbReference type="OrthoDB" id="414243at2759"/>
<dbReference type="Proteomes" id="UP000249619">
    <property type="component" value="Unassembled WGS sequence"/>
</dbReference>
<feature type="domain" description="GST N-terminal" evidence="1">
    <location>
        <begin position="12"/>
        <end position="110"/>
    </location>
</feature>
<evidence type="ECO:0000313" key="4">
    <source>
        <dbReference type="Proteomes" id="UP000249619"/>
    </source>
</evidence>
<reference evidence="4" key="1">
    <citation type="submission" date="2018-05" db="EMBL/GenBank/DDBJ databases">
        <title>Draft genome sequence of Stemphylium lycopersici strain CIDEFI 213.</title>
        <authorList>
            <person name="Medina R."/>
            <person name="Franco M.E.E."/>
            <person name="Lucentini C.G."/>
            <person name="Saparrat M.C.N."/>
            <person name="Balatti P.A."/>
        </authorList>
    </citation>
    <scope>NUCLEOTIDE SEQUENCE [LARGE SCALE GENOMIC DNA]</scope>
    <source>
        <strain evidence="4">CIDEFI 213</strain>
    </source>
</reference>
<proteinExistence type="predicted"/>
<dbReference type="GO" id="GO:0006749">
    <property type="term" value="P:glutathione metabolic process"/>
    <property type="evidence" value="ECO:0007669"/>
    <property type="project" value="TreeGrafter"/>
</dbReference>
<keyword evidence="3" id="KW-0808">Transferase</keyword>
<dbReference type="PROSITE" id="PS50404">
    <property type="entry name" value="GST_NTER"/>
    <property type="match status" value="1"/>
</dbReference>
<dbReference type="InterPro" id="IPR004046">
    <property type="entry name" value="GST_C"/>
</dbReference>
<protein>
    <submittedName>
        <fullName evidence="3">Glutathione s-transferase</fullName>
    </submittedName>
</protein>
<dbReference type="AlphaFoldDB" id="A0A364N481"/>
<dbReference type="InterPro" id="IPR036282">
    <property type="entry name" value="Glutathione-S-Trfase_C_sf"/>
</dbReference>
<sequence length="265" mass="29669">MSANKKARTHPPYELLYWPGIPGRGEFIRLVFEAAGVSYKDPANETKDAGGMDIVASLTNPESVGEDGNPPVFAPPALKVPGEGKNGGALLIYQTPAILSYLGEKLDLAGTDEAEKMFILSHTLTALDLNNEAHDTHHPIAVSKYYEDQREEALKKATDFRENRIPKFFGFFERVLKGNEEGGKGKFLVGDKLSYADTTLWHVLSGLEWAFPSELDFRKQDYPLLFGSFYDNVAQTPGIKEYLASERRLRFSMGVYRNYPELDRP</sequence>
<gene>
    <name evidence="3" type="ORF">DDE83_004526</name>
</gene>
<dbReference type="GO" id="GO:0004364">
    <property type="term" value="F:glutathione transferase activity"/>
    <property type="evidence" value="ECO:0007669"/>
    <property type="project" value="TreeGrafter"/>
</dbReference>
<dbReference type="Gene3D" id="1.20.1050.10">
    <property type="match status" value="1"/>
</dbReference>
<evidence type="ECO:0000313" key="3">
    <source>
        <dbReference type="EMBL" id="RAR11490.1"/>
    </source>
</evidence>
<evidence type="ECO:0000259" key="1">
    <source>
        <dbReference type="PROSITE" id="PS50404"/>
    </source>
</evidence>
<dbReference type="CDD" id="cd03192">
    <property type="entry name" value="GST_C_Sigma_like"/>
    <property type="match status" value="1"/>
</dbReference>
<accession>A0A364N481</accession>
<dbReference type="FunFam" id="1.20.1050.10:FF:000051">
    <property type="entry name" value="Glutathione S-transferase"/>
    <property type="match status" value="1"/>
</dbReference>
<organism evidence="3 4">
    <name type="scientific">Stemphylium lycopersici</name>
    <name type="common">Tomato gray leaf spot disease fungus</name>
    <name type="synonym">Thyrospora lycopersici</name>
    <dbReference type="NCBI Taxonomy" id="183478"/>
    <lineage>
        <taxon>Eukaryota</taxon>
        <taxon>Fungi</taxon>
        <taxon>Dikarya</taxon>
        <taxon>Ascomycota</taxon>
        <taxon>Pezizomycotina</taxon>
        <taxon>Dothideomycetes</taxon>
        <taxon>Pleosporomycetidae</taxon>
        <taxon>Pleosporales</taxon>
        <taxon>Pleosporineae</taxon>
        <taxon>Pleosporaceae</taxon>
        <taxon>Stemphylium</taxon>
    </lineage>
</organism>
<dbReference type="EMBL" id="QGDH01000056">
    <property type="protein sequence ID" value="RAR11490.1"/>
    <property type="molecule type" value="Genomic_DNA"/>
</dbReference>
<comment type="caution">
    <text evidence="3">The sequence shown here is derived from an EMBL/GenBank/DDBJ whole genome shotgun (WGS) entry which is preliminary data.</text>
</comment>
<dbReference type="InterPro" id="IPR004045">
    <property type="entry name" value="Glutathione_S-Trfase_N"/>
</dbReference>
<keyword evidence="4" id="KW-1185">Reference proteome</keyword>
<dbReference type="InterPro" id="IPR036249">
    <property type="entry name" value="Thioredoxin-like_sf"/>
</dbReference>
<dbReference type="PROSITE" id="PS50405">
    <property type="entry name" value="GST_CTER"/>
    <property type="match status" value="1"/>
</dbReference>
<dbReference type="Gene3D" id="3.40.30.10">
    <property type="entry name" value="Glutaredoxin"/>
    <property type="match status" value="1"/>
</dbReference>
<dbReference type="PANTHER" id="PTHR11571">
    <property type="entry name" value="GLUTATHIONE S-TRANSFERASE"/>
    <property type="match status" value="1"/>
</dbReference>
<dbReference type="SUPFAM" id="SSF47616">
    <property type="entry name" value="GST C-terminal domain-like"/>
    <property type="match status" value="1"/>
</dbReference>
<dbReference type="STRING" id="183478.A0A364N481"/>
<dbReference type="Pfam" id="PF14497">
    <property type="entry name" value="GST_C_3"/>
    <property type="match status" value="1"/>
</dbReference>